<reference evidence="1" key="1">
    <citation type="submission" date="2019-11" db="EMBL/GenBank/DDBJ databases">
        <title>Draft genome sequence of Mycoplasma hominis strain MH-1.</title>
        <authorList>
            <person name="Ruan Z."/>
            <person name="Zhang J."/>
            <person name="Xie X."/>
        </authorList>
    </citation>
    <scope>NUCLEOTIDE SEQUENCE</scope>
    <source>
        <strain evidence="1">MH-1</strain>
    </source>
</reference>
<gene>
    <name evidence="1" type="ORF">GLX26_02555</name>
</gene>
<dbReference type="EMBL" id="WMLC01000047">
    <property type="protein sequence ID" value="MTH75979.1"/>
    <property type="molecule type" value="Genomic_DNA"/>
</dbReference>
<protein>
    <submittedName>
        <fullName evidence="1">Uncharacterized protein</fullName>
    </submittedName>
</protein>
<organism evidence="1">
    <name type="scientific">Metamycoplasma hominis</name>
    <name type="common">Mycoplasma hominis</name>
    <dbReference type="NCBI Taxonomy" id="2098"/>
    <lineage>
        <taxon>Bacteria</taxon>
        <taxon>Bacillati</taxon>
        <taxon>Mycoplasmatota</taxon>
        <taxon>Mycoplasmoidales</taxon>
        <taxon>Metamycoplasmataceae</taxon>
        <taxon>Metamycoplasma</taxon>
    </lineage>
</organism>
<name>A0A6A8Q4E0_METHO</name>
<dbReference type="AlphaFoldDB" id="A0A6A8Q4E0"/>
<evidence type="ECO:0000313" key="1">
    <source>
        <dbReference type="EMBL" id="MTH75979.1"/>
    </source>
</evidence>
<sequence length="391" mass="46279">MISNKKLLEDFFFPLEPNPNDKIETFVIKSDGIEYNYQFPGFINFWLYGQNISTILMDLSVEWPNINYEVNQENIIFKFKANQQANIKGFSNTEDFCIAKNSNVEISVPCSKPFSVVVLEQIDSLHEKISIFNYLNQNNFNLAQIKAIYKNYHYYYKHILFRDKTFEYLDNSIKSVDLDIIAKDFEKKIDNVATYNSTLNNWNDVDWEKIKLYWSPDYKNHVQNHFANKLFELQQGNSKLNFEKYFCKFKKIDDSYYVKKFYDADQMHLIRTSLNQGFNVLKYVNTSYDYHQIEQIWLGLNSGLDVSIYAKQNNFNRPIFNWKQMEQIREGLEHGLNVSKYTYLASKSSLSDFDKTPTDLQDSKVINEYNKSCPQSNKNEALESKNINKCI</sequence>
<dbReference type="RefSeq" id="WP_160331811.1">
    <property type="nucleotide sequence ID" value="NZ_WMLC01000047.1"/>
</dbReference>
<proteinExistence type="predicted"/>
<comment type="caution">
    <text evidence="1">The sequence shown here is derived from an EMBL/GenBank/DDBJ whole genome shotgun (WGS) entry which is preliminary data.</text>
</comment>
<accession>A0A6A8Q4E0</accession>